<keyword evidence="1" id="KW-0472">Membrane</keyword>
<evidence type="ECO:0008006" key="4">
    <source>
        <dbReference type="Google" id="ProtNLM"/>
    </source>
</evidence>
<feature type="transmembrane region" description="Helical" evidence="1">
    <location>
        <begin position="102"/>
        <end position="125"/>
    </location>
</feature>
<keyword evidence="1" id="KW-0812">Transmembrane</keyword>
<proteinExistence type="predicted"/>
<keyword evidence="1" id="KW-1133">Transmembrane helix</keyword>
<evidence type="ECO:0000313" key="3">
    <source>
        <dbReference type="Proteomes" id="UP000183557"/>
    </source>
</evidence>
<dbReference type="InterPro" id="IPR017516">
    <property type="entry name" value="AbrB_dup"/>
</dbReference>
<feature type="transmembrane region" description="Helical" evidence="1">
    <location>
        <begin position="46"/>
        <end position="67"/>
    </location>
</feature>
<dbReference type="PANTHER" id="PTHR38457">
    <property type="entry name" value="REGULATOR ABRB-RELATED"/>
    <property type="match status" value="1"/>
</dbReference>
<dbReference type="AlphaFoldDB" id="A0A1I3VUA6"/>
<reference evidence="3" key="1">
    <citation type="submission" date="2016-10" db="EMBL/GenBank/DDBJ databases">
        <authorList>
            <person name="Varghese N."/>
            <person name="Submissions S."/>
        </authorList>
    </citation>
    <scope>NUCLEOTIDE SEQUENCE [LARGE SCALE GENOMIC DNA]</scope>
    <source>
        <strain evidence="3">CGMCC 1.3704</strain>
    </source>
</reference>
<dbReference type="NCBIfam" id="TIGR03082">
    <property type="entry name" value="Gneg_AbrB_dup"/>
    <property type="match status" value="1"/>
</dbReference>
<dbReference type="GO" id="GO:0010468">
    <property type="term" value="P:regulation of gene expression"/>
    <property type="evidence" value="ECO:0007669"/>
    <property type="project" value="InterPro"/>
</dbReference>
<feature type="transmembrane region" description="Helical" evidence="1">
    <location>
        <begin position="168"/>
        <end position="190"/>
    </location>
</feature>
<protein>
    <recommendedName>
        <fullName evidence="4">Membrane protein AbrB duplication</fullName>
    </recommendedName>
</protein>
<accession>A0A1I3VUA6</accession>
<dbReference type="EMBL" id="FOSB01000006">
    <property type="protein sequence ID" value="SFJ98772.1"/>
    <property type="molecule type" value="Genomic_DNA"/>
</dbReference>
<dbReference type="PIRSF" id="PIRSF038991">
    <property type="entry name" value="Protein_AbrB"/>
    <property type="match status" value="1"/>
</dbReference>
<name>A0A1I3VUA6_HALDA</name>
<feature type="transmembrane region" description="Helical" evidence="1">
    <location>
        <begin position="280"/>
        <end position="301"/>
    </location>
</feature>
<dbReference type="Proteomes" id="UP000183557">
    <property type="component" value="Unassembled WGS sequence"/>
</dbReference>
<dbReference type="Pfam" id="PF05145">
    <property type="entry name" value="AbrB"/>
    <property type="match status" value="1"/>
</dbReference>
<dbReference type="InterPro" id="IPR007820">
    <property type="entry name" value="AbrB_fam"/>
</dbReference>
<feature type="transmembrane region" description="Helical" evidence="1">
    <location>
        <begin position="225"/>
        <end position="248"/>
    </location>
</feature>
<gene>
    <name evidence="2" type="ORF">SAMN04487936_10637</name>
</gene>
<dbReference type="PANTHER" id="PTHR38457:SF1">
    <property type="entry name" value="REGULATOR ABRB-RELATED"/>
    <property type="match status" value="1"/>
</dbReference>
<feature type="transmembrane region" description="Helical" evidence="1">
    <location>
        <begin position="21"/>
        <end position="40"/>
    </location>
</feature>
<sequence>MVLSKYLPCYRAATLPGARDIAFTVLGVQIGLTFTANTFSSIIPYLFPYTLLSSLMIGISLLIGSYISKITSIDKITALVGSSPGGLSAMIAVSESLKGNSALVTIFHTLRLISVLCIIPFYVVHGVTQPDTAVNTEIASISQEGEYWTIILYMICFLIGWKTRDRVPASLVILPMLIIGGLQPAGLSMYNLPEVVFLGAQLIIGSYLGQTISVNDLIKAGKTCIYFLTLATFVITLGILFSYILSWWTGMARVTAVLALAPGGLIEMAVTAEQANADPAIVSSLQTIRLLTIVVILPLLFKKFKSVRQRVAEKD</sequence>
<evidence type="ECO:0000256" key="1">
    <source>
        <dbReference type="SAM" id="Phobius"/>
    </source>
</evidence>
<keyword evidence="3" id="KW-1185">Reference proteome</keyword>
<feature type="transmembrane region" description="Helical" evidence="1">
    <location>
        <begin position="145"/>
        <end position="161"/>
    </location>
</feature>
<organism evidence="2 3">
    <name type="scientific">Halobacillus dabanensis</name>
    <dbReference type="NCBI Taxonomy" id="240302"/>
    <lineage>
        <taxon>Bacteria</taxon>
        <taxon>Bacillati</taxon>
        <taxon>Bacillota</taxon>
        <taxon>Bacilli</taxon>
        <taxon>Bacillales</taxon>
        <taxon>Bacillaceae</taxon>
        <taxon>Halobacillus</taxon>
    </lineage>
</organism>
<dbReference type="GO" id="GO:0016020">
    <property type="term" value="C:membrane"/>
    <property type="evidence" value="ECO:0007669"/>
    <property type="project" value="InterPro"/>
</dbReference>
<evidence type="ECO:0000313" key="2">
    <source>
        <dbReference type="EMBL" id="SFJ98772.1"/>
    </source>
</evidence>